<dbReference type="PROSITE" id="PS50089">
    <property type="entry name" value="ZF_RING_2"/>
    <property type="match status" value="1"/>
</dbReference>
<dbReference type="InterPro" id="IPR013083">
    <property type="entry name" value="Znf_RING/FYVE/PHD"/>
</dbReference>
<evidence type="ECO:0000313" key="10">
    <source>
        <dbReference type="EMBL" id="KAK7755316.1"/>
    </source>
</evidence>
<dbReference type="Proteomes" id="UP001320420">
    <property type="component" value="Unassembled WGS sequence"/>
</dbReference>
<dbReference type="GO" id="GO:0016567">
    <property type="term" value="P:protein ubiquitination"/>
    <property type="evidence" value="ECO:0007669"/>
    <property type="project" value="InterPro"/>
</dbReference>
<evidence type="ECO:0000259" key="9">
    <source>
        <dbReference type="PROSITE" id="PS51873"/>
    </source>
</evidence>
<dbReference type="EMBL" id="JAKJXP020000014">
    <property type="protein sequence ID" value="KAK7755316.1"/>
    <property type="molecule type" value="Genomic_DNA"/>
</dbReference>
<dbReference type="PANTHER" id="PTHR11685">
    <property type="entry name" value="RBR FAMILY RING FINGER AND IBR DOMAIN-CONTAINING"/>
    <property type="match status" value="1"/>
</dbReference>
<dbReference type="InterPro" id="IPR031127">
    <property type="entry name" value="E3_UB_ligase_RBR"/>
</dbReference>
<proteinExistence type="predicted"/>
<evidence type="ECO:0000256" key="7">
    <source>
        <dbReference type="PROSITE-ProRule" id="PRU00175"/>
    </source>
</evidence>
<keyword evidence="6" id="KW-0862">Zinc</keyword>
<dbReference type="PROSITE" id="PS51873">
    <property type="entry name" value="TRIAD"/>
    <property type="match status" value="1"/>
</dbReference>
<organism evidence="10 11">
    <name type="scientific">Diatrype stigma</name>
    <dbReference type="NCBI Taxonomy" id="117547"/>
    <lineage>
        <taxon>Eukaryota</taxon>
        <taxon>Fungi</taxon>
        <taxon>Dikarya</taxon>
        <taxon>Ascomycota</taxon>
        <taxon>Pezizomycotina</taxon>
        <taxon>Sordariomycetes</taxon>
        <taxon>Xylariomycetidae</taxon>
        <taxon>Xylariales</taxon>
        <taxon>Diatrypaceae</taxon>
        <taxon>Diatrype</taxon>
    </lineage>
</organism>
<keyword evidence="11" id="KW-1185">Reference proteome</keyword>
<evidence type="ECO:0000256" key="6">
    <source>
        <dbReference type="ARBA" id="ARBA00022833"/>
    </source>
</evidence>
<evidence type="ECO:0000256" key="4">
    <source>
        <dbReference type="ARBA" id="ARBA00022771"/>
    </source>
</evidence>
<keyword evidence="4 7" id="KW-0863">Zinc-finger</keyword>
<evidence type="ECO:0000313" key="11">
    <source>
        <dbReference type="Proteomes" id="UP001320420"/>
    </source>
</evidence>
<dbReference type="InterPro" id="IPR044066">
    <property type="entry name" value="TRIAD_supradom"/>
</dbReference>
<keyword evidence="3" id="KW-0677">Repeat</keyword>
<dbReference type="Gene3D" id="3.30.40.10">
    <property type="entry name" value="Zinc/RING finger domain, C3HC4 (zinc finger)"/>
    <property type="match status" value="1"/>
</dbReference>
<dbReference type="InterPro" id="IPR001841">
    <property type="entry name" value="Znf_RING"/>
</dbReference>
<sequence length="188" mass="21662">MKCVSCLDDFGTRDTIRAPCHHSYCRACFRRLVAAACQHEQQWPPKCCLDAIPEVTILEGLADADADVERRRDEEDRDVEEDDTTEELLRTWRARCAEWSLPAAERVYCGWEHCGLWCRPEDVSAARGEARCPADHETCLICRGRRHEGSQCPQDRDLLRTNELAEEEGWQRCYGCGAYVEHREACQQ</sequence>
<evidence type="ECO:0000256" key="1">
    <source>
        <dbReference type="ARBA" id="ARBA00022679"/>
    </source>
</evidence>
<evidence type="ECO:0000259" key="8">
    <source>
        <dbReference type="PROSITE" id="PS50089"/>
    </source>
</evidence>
<keyword evidence="5" id="KW-0833">Ubl conjugation pathway</keyword>
<evidence type="ECO:0000256" key="5">
    <source>
        <dbReference type="ARBA" id="ARBA00022786"/>
    </source>
</evidence>
<feature type="domain" description="RING-type" evidence="9">
    <location>
        <begin position="1"/>
        <end position="188"/>
    </location>
</feature>
<evidence type="ECO:0000256" key="3">
    <source>
        <dbReference type="ARBA" id="ARBA00022737"/>
    </source>
</evidence>
<reference evidence="10 11" key="1">
    <citation type="submission" date="2024-02" db="EMBL/GenBank/DDBJ databases">
        <title>De novo assembly and annotation of 12 fungi associated with fruit tree decline syndrome in Ontario, Canada.</title>
        <authorList>
            <person name="Sulman M."/>
            <person name="Ellouze W."/>
            <person name="Ilyukhin E."/>
        </authorList>
    </citation>
    <scope>NUCLEOTIDE SEQUENCE [LARGE SCALE GENOMIC DNA]</scope>
    <source>
        <strain evidence="10 11">M11/M66-122</strain>
    </source>
</reference>
<evidence type="ECO:0000256" key="2">
    <source>
        <dbReference type="ARBA" id="ARBA00022723"/>
    </source>
</evidence>
<dbReference type="AlphaFoldDB" id="A0AAN9YS14"/>
<protein>
    <recommendedName>
        <fullName evidence="12">RING-type domain-containing protein</fullName>
    </recommendedName>
</protein>
<comment type="caution">
    <text evidence="10">The sequence shown here is derived from an EMBL/GenBank/DDBJ whole genome shotgun (WGS) entry which is preliminary data.</text>
</comment>
<dbReference type="SUPFAM" id="SSF57850">
    <property type="entry name" value="RING/U-box"/>
    <property type="match status" value="1"/>
</dbReference>
<keyword evidence="1" id="KW-0808">Transferase</keyword>
<gene>
    <name evidence="10" type="ORF">SLS62_002823</name>
</gene>
<dbReference type="GO" id="GO:0008270">
    <property type="term" value="F:zinc ion binding"/>
    <property type="evidence" value="ECO:0007669"/>
    <property type="project" value="UniProtKB-KW"/>
</dbReference>
<evidence type="ECO:0008006" key="12">
    <source>
        <dbReference type="Google" id="ProtNLM"/>
    </source>
</evidence>
<accession>A0AAN9YS14</accession>
<feature type="domain" description="RING-type" evidence="8">
    <location>
        <begin position="3"/>
        <end position="37"/>
    </location>
</feature>
<name>A0AAN9YS14_9PEZI</name>
<dbReference type="GO" id="GO:0004842">
    <property type="term" value="F:ubiquitin-protein transferase activity"/>
    <property type="evidence" value="ECO:0007669"/>
    <property type="project" value="InterPro"/>
</dbReference>
<keyword evidence="2" id="KW-0479">Metal-binding</keyword>